<evidence type="ECO:0000256" key="1">
    <source>
        <dbReference type="SAM" id="MobiDB-lite"/>
    </source>
</evidence>
<gene>
    <name evidence="2" type="ORF">PMAYCL1PPCAC_15232</name>
</gene>
<dbReference type="EMBL" id="BTRK01000004">
    <property type="protein sequence ID" value="GMR45037.1"/>
    <property type="molecule type" value="Genomic_DNA"/>
</dbReference>
<dbReference type="PANTHER" id="PTHR36522:SF1">
    <property type="entry name" value="AT HOOK-CONTAINING PROTEIN ATTF-4"/>
    <property type="match status" value="1"/>
</dbReference>
<evidence type="ECO:0000313" key="2">
    <source>
        <dbReference type="EMBL" id="GMR45037.1"/>
    </source>
</evidence>
<dbReference type="InterPro" id="IPR038839">
    <property type="entry name" value="Attf-4-like"/>
</dbReference>
<organism evidence="2 3">
    <name type="scientific">Pristionchus mayeri</name>
    <dbReference type="NCBI Taxonomy" id="1317129"/>
    <lineage>
        <taxon>Eukaryota</taxon>
        <taxon>Metazoa</taxon>
        <taxon>Ecdysozoa</taxon>
        <taxon>Nematoda</taxon>
        <taxon>Chromadorea</taxon>
        <taxon>Rhabditida</taxon>
        <taxon>Rhabditina</taxon>
        <taxon>Diplogasteromorpha</taxon>
        <taxon>Diplogasteroidea</taxon>
        <taxon>Neodiplogasteridae</taxon>
        <taxon>Pristionchus</taxon>
    </lineage>
</organism>
<name>A0AAN5CIJ0_9BILA</name>
<accession>A0AAN5CIJ0</accession>
<comment type="caution">
    <text evidence="2">The sequence shown here is derived from an EMBL/GenBank/DDBJ whole genome shotgun (WGS) entry which is preliminary data.</text>
</comment>
<dbReference type="AlphaFoldDB" id="A0AAN5CIJ0"/>
<feature type="non-terminal residue" evidence="2">
    <location>
        <position position="1"/>
    </location>
</feature>
<sequence length="387" mass="41728">FVMEEDSVSDLHLANQMADLKKQFIVLSHQMSTIVEALRGPLHLPTCACPTCVSFVGSTQLVRPANPVPPFVISAAALAATPSNGQSAKTDTAASSENGGSEDEVLEVTPIANGAHAHPSHTPVLQTLPNTTTNNIFADSQYGGRRSKYCDTPEEKRAVAEYAAVHGAANAAKKFNMPASVAAYYSRKLKAKEQMNATATALGVGMSPDALNGMDVGILTPSLGGQERTRGRPKMIGDKLDAELMEHMLKEKAENPSLEQLSVLRPEMAMEMAREFINKHSPMLLKENGGHVELKNSWANKLVARIAEREKEVALGLPQGTLNNVGLAGLKQLDSGAFMNDLNNILMMAQMQEGEIMPETPEITNIKVLSFSDFLGENNDGEMKMDE</sequence>
<reference evidence="3" key="1">
    <citation type="submission" date="2022-10" db="EMBL/GenBank/DDBJ databases">
        <title>Genome assembly of Pristionchus species.</title>
        <authorList>
            <person name="Yoshida K."/>
            <person name="Sommer R.J."/>
        </authorList>
    </citation>
    <scope>NUCLEOTIDE SEQUENCE [LARGE SCALE GENOMIC DNA]</scope>
    <source>
        <strain evidence="3">RS5460</strain>
    </source>
</reference>
<evidence type="ECO:0000313" key="3">
    <source>
        <dbReference type="Proteomes" id="UP001328107"/>
    </source>
</evidence>
<dbReference type="Proteomes" id="UP001328107">
    <property type="component" value="Unassembled WGS sequence"/>
</dbReference>
<dbReference type="PANTHER" id="PTHR36522">
    <property type="entry name" value="AT HOOK-CONTAINING PROTEIN ATTF-4"/>
    <property type="match status" value="1"/>
</dbReference>
<proteinExistence type="predicted"/>
<keyword evidence="3" id="KW-1185">Reference proteome</keyword>
<feature type="region of interest" description="Disordered" evidence="1">
    <location>
        <begin position="83"/>
        <end position="103"/>
    </location>
</feature>
<feature type="compositionally biased region" description="Polar residues" evidence="1">
    <location>
        <begin position="83"/>
        <end position="99"/>
    </location>
</feature>
<protein>
    <submittedName>
        <fullName evidence="2">Uncharacterized protein</fullName>
    </submittedName>
</protein>